<dbReference type="RefSeq" id="WP_014442587.1">
    <property type="nucleotide sequence ID" value="NC_017093.1"/>
</dbReference>
<name>I0H3V5_ACTM4</name>
<evidence type="ECO:0000256" key="1">
    <source>
        <dbReference type="SAM" id="MobiDB-lite"/>
    </source>
</evidence>
<gene>
    <name evidence="2" type="ordered locus">AMIS_24720</name>
</gene>
<protein>
    <submittedName>
        <fullName evidence="2">Uncharacterized protein</fullName>
    </submittedName>
</protein>
<evidence type="ECO:0000313" key="3">
    <source>
        <dbReference type="Proteomes" id="UP000007882"/>
    </source>
</evidence>
<sequence>MSDWTDNPRLNSWLARQEAAFPAWSVATGQQWDFSVESLDRLEKLLLDRFGGWDDMLAAEEAEDPDVMVPGWYIGEVQNRNCGTSWHRNPVEPTHPDQPKTPFVQLPDDPGAGYEDDIPPGNNPFTEIRGLFVPQPNRHLRDVVTRYH</sequence>
<dbReference type="PATRIC" id="fig|512565.3.peg.2471"/>
<dbReference type="eggNOG" id="ENOG5033EIQ">
    <property type="taxonomic scope" value="Bacteria"/>
</dbReference>
<evidence type="ECO:0000313" key="2">
    <source>
        <dbReference type="EMBL" id="BAL87692.1"/>
    </source>
</evidence>
<reference evidence="2 3" key="1">
    <citation type="submission" date="2012-02" db="EMBL/GenBank/DDBJ databases">
        <title>Complete genome sequence of Actinoplanes missouriensis 431 (= NBRC 102363).</title>
        <authorList>
            <person name="Ohnishi Y."/>
            <person name="Ishikawa J."/>
            <person name="Sekine M."/>
            <person name="Hosoyama A."/>
            <person name="Harada T."/>
            <person name="Narita H."/>
            <person name="Hata T."/>
            <person name="Konno Y."/>
            <person name="Tutikane K."/>
            <person name="Fujita N."/>
            <person name="Horinouchi S."/>
            <person name="Hayakawa M."/>
        </authorList>
    </citation>
    <scope>NUCLEOTIDE SEQUENCE [LARGE SCALE GENOMIC DNA]</scope>
    <source>
        <strain evidence="3">ATCC 14538 / DSM 43046 / CBS 188.64 / JCM 3121 / NBRC 102363 / NCIMB 12654 / NRRL B-3342 / UNCC 431</strain>
    </source>
</reference>
<organism evidence="2 3">
    <name type="scientific">Actinoplanes missouriensis (strain ATCC 14538 / DSM 43046 / CBS 188.64 / JCM 3121 / NBRC 102363 / NCIMB 12654 / NRRL B-3342 / UNCC 431)</name>
    <dbReference type="NCBI Taxonomy" id="512565"/>
    <lineage>
        <taxon>Bacteria</taxon>
        <taxon>Bacillati</taxon>
        <taxon>Actinomycetota</taxon>
        <taxon>Actinomycetes</taxon>
        <taxon>Micromonosporales</taxon>
        <taxon>Micromonosporaceae</taxon>
        <taxon>Actinoplanes</taxon>
    </lineage>
</organism>
<dbReference type="HOGENOM" id="CLU_119563_0_0_11"/>
<dbReference type="OrthoDB" id="3865442at2"/>
<dbReference type="AlphaFoldDB" id="I0H3V5"/>
<proteinExistence type="predicted"/>
<dbReference type="STRING" id="512565.AMIS_24720"/>
<keyword evidence="3" id="KW-1185">Reference proteome</keyword>
<accession>I0H3V5</accession>
<dbReference type="Proteomes" id="UP000007882">
    <property type="component" value="Chromosome"/>
</dbReference>
<dbReference type="EMBL" id="AP012319">
    <property type="protein sequence ID" value="BAL87692.1"/>
    <property type="molecule type" value="Genomic_DNA"/>
</dbReference>
<dbReference type="KEGG" id="ams:AMIS_24720"/>
<feature type="region of interest" description="Disordered" evidence="1">
    <location>
        <begin position="84"/>
        <end position="104"/>
    </location>
</feature>